<name>A0A5C7FVK5_9BURK</name>
<dbReference type="Proteomes" id="UP000321413">
    <property type="component" value="Unassembled WGS sequence"/>
</dbReference>
<dbReference type="PANTHER" id="PTHR11614">
    <property type="entry name" value="PHOSPHOLIPASE-RELATED"/>
    <property type="match status" value="1"/>
</dbReference>
<dbReference type="Gene3D" id="3.40.50.1820">
    <property type="entry name" value="alpha/beta hydrolase"/>
    <property type="match status" value="1"/>
</dbReference>
<dbReference type="AlphaFoldDB" id="A0A5C7FVK5"/>
<dbReference type="InterPro" id="IPR051044">
    <property type="entry name" value="MAG_DAG_Lipase"/>
</dbReference>
<keyword evidence="2" id="KW-0378">Hydrolase</keyword>
<dbReference type="GO" id="GO:0016787">
    <property type="term" value="F:hydrolase activity"/>
    <property type="evidence" value="ECO:0007669"/>
    <property type="project" value="UniProtKB-KW"/>
</dbReference>
<dbReference type="InterPro" id="IPR022742">
    <property type="entry name" value="Hydrolase_4"/>
</dbReference>
<dbReference type="InterPro" id="IPR029058">
    <property type="entry name" value="AB_hydrolase_fold"/>
</dbReference>
<feature type="domain" description="Serine aminopeptidase S33" evidence="1">
    <location>
        <begin position="25"/>
        <end position="239"/>
    </location>
</feature>
<comment type="caution">
    <text evidence="2">The sequence shown here is derived from an EMBL/GenBank/DDBJ whole genome shotgun (WGS) entry which is preliminary data.</text>
</comment>
<reference evidence="2 3" key="1">
    <citation type="submission" date="2019-08" db="EMBL/GenBank/DDBJ databases">
        <title>Massilia golmudensis sp. nov., isolated from sand in the Qinghai-Tibetan Plateau.</title>
        <authorList>
            <person name="Zhang B."/>
        </authorList>
    </citation>
    <scope>NUCLEOTIDE SEQUENCE [LARGE SCALE GENOMIC DNA]</scope>
    <source>
        <strain evidence="2 3">GEM5</strain>
    </source>
</reference>
<sequence length="301" mass="33486">MYPEPFQIPLPVHGNIEGSLWTSTRAKAVVLLHPGTAVTQRYYEPFARYLVELGLHVVTYDYRGTGRSRPASLRGSTVSMSDWMDDDVGAVTRWAITRFPALPMLAVGHSLGGHALALSADTNSLRAAVLVASHAGVTATINGAAERTKVWVIMRVLAPLLCRVLGYMPGRKLGLGEDLPRDVMLQWSRWTTLPRYFFDDPAVDAARRMSRVRIPLLVLGFDDDPWANPAAISMLIAPLTNAKIERHQIAPRQADMRAIGHMGFFRKRSEERLWPRVGSWLLEQLEHGDLGDDLETNKGAK</sequence>
<organism evidence="2 3">
    <name type="scientific">Massilia arenae</name>
    <dbReference type="NCBI Taxonomy" id="2603288"/>
    <lineage>
        <taxon>Bacteria</taxon>
        <taxon>Pseudomonadati</taxon>
        <taxon>Pseudomonadota</taxon>
        <taxon>Betaproteobacteria</taxon>
        <taxon>Burkholderiales</taxon>
        <taxon>Oxalobacteraceae</taxon>
        <taxon>Telluria group</taxon>
        <taxon>Massilia</taxon>
    </lineage>
</organism>
<gene>
    <name evidence="2" type="ORF">FVD38_10060</name>
</gene>
<accession>A0A5C7FVK5</accession>
<dbReference type="SUPFAM" id="SSF53474">
    <property type="entry name" value="alpha/beta-Hydrolases"/>
    <property type="match status" value="1"/>
</dbReference>
<dbReference type="EMBL" id="VPFD01000009">
    <property type="protein sequence ID" value="TXG00020.1"/>
    <property type="molecule type" value="Genomic_DNA"/>
</dbReference>
<keyword evidence="3" id="KW-1185">Reference proteome</keyword>
<dbReference type="InterPro" id="IPR017208">
    <property type="entry name" value="UCP037442_abhydr"/>
</dbReference>
<evidence type="ECO:0000259" key="1">
    <source>
        <dbReference type="Pfam" id="PF12146"/>
    </source>
</evidence>
<dbReference type="PIRSF" id="PIRSF037442">
    <property type="entry name" value="UCP037442_abhydr"/>
    <property type="match status" value="1"/>
</dbReference>
<dbReference type="Pfam" id="PF12146">
    <property type="entry name" value="Hydrolase_4"/>
    <property type="match status" value="1"/>
</dbReference>
<evidence type="ECO:0000313" key="3">
    <source>
        <dbReference type="Proteomes" id="UP000321413"/>
    </source>
</evidence>
<proteinExistence type="predicted"/>
<dbReference type="RefSeq" id="WP_147934693.1">
    <property type="nucleotide sequence ID" value="NZ_VPFD01000009.1"/>
</dbReference>
<protein>
    <submittedName>
        <fullName evidence="2">Alpha/beta fold hydrolase</fullName>
    </submittedName>
</protein>
<evidence type="ECO:0000313" key="2">
    <source>
        <dbReference type="EMBL" id="TXG00020.1"/>
    </source>
</evidence>